<dbReference type="InterPro" id="IPR023562">
    <property type="entry name" value="ClpP/TepA"/>
</dbReference>
<keyword evidence="5" id="KW-0720">Serine protease</keyword>
<dbReference type="GO" id="GO:0004176">
    <property type="term" value="F:ATP-dependent peptidase activity"/>
    <property type="evidence" value="ECO:0007669"/>
    <property type="project" value="InterPro"/>
</dbReference>
<dbReference type="EMBL" id="CP021069">
    <property type="protein sequence ID" value="AWG33174.1"/>
    <property type="molecule type" value="Genomic_DNA"/>
</dbReference>
<dbReference type="PRINTS" id="PR00127">
    <property type="entry name" value="CLPPROTEASEP"/>
</dbReference>
<evidence type="ECO:0000256" key="6">
    <source>
        <dbReference type="RuleBase" id="RU003567"/>
    </source>
</evidence>
<evidence type="ECO:0000313" key="9">
    <source>
        <dbReference type="Proteomes" id="UP000244809"/>
    </source>
</evidence>
<dbReference type="GO" id="GO:0009368">
    <property type="term" value="C:endopeptidase Clp complex"/>
    <property type="evidence" value="ECO:0007669"/>
    <property type="project" value="TreeGrafter"/>
</dbReference>
<dbReference type="Pfam" id="PF00574">
    <property type="entry name" value="CLP_protease"/>
    <property type="match status" value="1"/>
</dbReference>
<evidence type="ECO:0000256" key="4">
    <source>
        <dbReference type="ARBA" id="ARBA00022801"/>
    </source>
</evidence>
<evidence type="ECO:0000256" key="3">
    <source>
        <dbReference type="ARBA" id="ARBA00022670"/>
    </source>
</evidence>
<reference evidence="8 9" key="1">
    <citation type="submission" date="2017-04" db="EMBL/GenBank/DDBJ databases">
        <title>Complete genome sequence of Burkholderia cenocepacia PC184 Midwest clone.</title>
        <authorList>
            <person name="Mulks M.H."/>
            <person name="Cooper V.S."/>
        </authorList>
    </citation>
    <scope>NUCLEOTIDE SEQUENCE [LARGE SCALE GENOMIC DNA]</scope>
    <source>
        <strain evidence="8 9">PC184 Mulks</strain>
    </source>
</reference>
<dbReference type="PANTHER" id="PTHR10381">
    <property type="entry name" value="ATP-DEPENDENT CLP PROTEASE PROTEOLYTIC SUBUNIT"/>
    <property type="match status" value="1"/>
</dbReference>
<evidence type="ECO:0000256" key="1">
    <source>
        <dbReference type="ARBA" id="ARBA00007039"/>
    </source>
</evidence>
<name>A0AAD0NCI0_9BURK</name>
<dbReference type="NCBIfam" id="NF045542">
    <property type="entry name" value="Clp_rel_HeadMat"/>
    <property type="match status" value="1"/>
</dbReference>
<dbReference type="SUPFAM" id="SSF52096">
    <property type="entry name" value="ClpP/crotonase"/>
    <property type="match status" value="1"/>
</dbReference>
<dbReference type="GO" id="GO:0051117">
    <property type="term" value="F:ATPase binding"/>
    <property type="evidence" value="ECO:0007669"/>
    <property type="project" value="TreeGrafter"/>
</dbReference>
<evidence type="ECO:0000256" key="5">
    <source>
        <dbReference type="ARBA" id="ARBA00022825"/>
    </source>
</evidence>
<comment type="similarity">
    <text evidence="1 6">Belongs to the peptidase S14 family.</text>
</comment>
<dbReference type="Gene3D" id="3.90.226.10">
    <property type="entry name" value="2-enoyl-CoA Hydratase, Chain A, domain 1"/>
    <property type="match status" value="1"/>
</dbReference>
<dbReference type="CDD" id="cd07016">
    <property type="entry name" value="S14_ClpP_1"/>
    <property type="match status" value="1"/>
</dbReference>
<proteinExistence type="inferred from homology"/>
<dbReference type="GO" id="GO:0004252">
    <property type="term" value="F:serine-type endopeptidase activity"/>
    <property type="evidence" value="ECO:0007669"/>
    <property type="project" value="InterPro"/>
</dbReference>
<dbReference type="InterPro" id="IPR001907">
    <property type="entry name" value="ClpP"/>
</dbReference>
<gene>
    <name evidence="8" type="ORF">B9Z07_31550</name>
</gene>
<evidence type="ECO:0000256" key="2">
    <source>
        <dbReference type="ARBA" id="ARBA00022490"/>
    </source>
</evidence>
<protein>
    <recommendedName>
        <fullName evidence="6">ATP-dependent Clp protease proteolytic subunit</fullName>
    </recommendedName>
</protein>
<evidence type="ECO:0000256" key="7">
    <source>
        <dbReference type="SAM" id="MobiDB-lite"/>
    </source>
</evidence>
<keyword evidence="3 8" id="KW-0645">Protease</keyword>
<keyword evidence="2" id="KW-0963">Cytoplasm</keyword>
<keyword evidence="4" id="KW-0378">Hydrolase</keyword>
<feature type="compositionally biased region" description="Basic and acidic residues" evidence="7">
    <location>
        <begin position="260"/>
        <end position="272"/>
    </location>
</feature>
<feature type="region of interest" description="Disordered" evidence="7">
    <location>
        <begin position="215"/>
        <end position="272"/>
    </location>
</feature>
<feature type="compositionally biased region" description="Low complexity" evidence="7">
    <location>
        <begin position="225"/>
        <end position="257"/>
    </location>
</feature>
<dbReference type="PANTHER" id="PTHR10381:SF70">
    <property type="entry name" value="ATP-DEPENDENT CLP PROTEASE PROTEOLYTIC SUBUNIT"/>
    <property type="match status" value="1"/>
</dbReference>
<dbReference type="InterPro" id="IPR029045">
    <property type="entry name" value="ClpP/crotonase-like_dom_sf"/>
</dbReference>
<dbReference type="Proteomes" id="UP000244809">
    <property type="component" value="Chromosome 3"/>
</dbReference>
<dbReference type="AlphaFoldDB" id="A0AAD0NCI0"/>
<dbReference type="GO" id="GO:0006515">
    <property type="term" value="P:protein quality control for misfolded or incompletely synthesized proteins"/>
    <property type="evidence" value="ECO:0007669"/>
    <property type="project" value="TreeGrafter"/>
</dbReference>
<evidence type="ECO:0000313" key="8">
    <source>
        <dbReference type="EMBL" id="AWG33174.1"/>
    </source>
</evidence>
<sequence>MRRNRILQLLNDNRAAPRAFSVKASDDGTVATVYLYDVIVTDDWWGGVSAQSFVQALAGITADTIHLRINSPGGDVFAARAMETAIRGHSARVIAHVDGVAASAASFVMLAADEVEITDGAFVMIHNAWTFAMGNADDLRESAKLLDAVDASLVRTYAKETGQSEDDISAWMAAETWMSSDEAVQRGFADRLAGAGTDAQASAWNLSAYDRAPSAAHAQSSPRRPVAFASPESPSAPAPDSKPVEPTAAPQTSAAAPDMEAMRRRLELAQRS</sequence>
<organism evidence="8 9">
    <name type="scientific">Burkholderia cenocepacia</name>
    <dbReference type="NCBI Taxonomy" id="95486"/>
    <lineage>
        <taxon>Bacteria</taxon>
        <taxon>Pseudomonadati</taxon>
        <taxon>Pseudomonadota</taxon>
        <taxon>Betaproteobacteria</taxon>
        <taxon>Burkholderiales</taxon>
        <taxon>Burkholderiaceae</taxon>
        <taxon>Burkholderia</taxon>
        <taxon>Burkholderia cepacia complex</taxon>
    </lineage>
</organism>
<accession>A0AAD0NCI0</accession>